<dbReference type="Proteomes" id="UP000886632">
    <property type="component" value="Unassembled WGS sequence"/>
</dbReference>
<keyword evidence="2" id="KW-0057">Aromatic amino acid biosynthesis</keyword>
<evidence type="ECO:0000313" key="6">
    <source>
        <dbReference type="EMBL" id="MBK7272889.1"/>
    </source>
</evidence>
<dbReference type="Gene3D" id="3.40.50.10860">
    <property type="entry name" value="Leucine Dehydrogenase, chain A, domain 1"/>
    <property type="match status" value="1"/>
</dbReference>
<dbReference type="InterPro" id="IPR022893">
    <property type="entry name" value="Shikimate_DH_fam"/>
</dbReference>
<dbReference type="AlphaFoldDB" id="A0A934X3T1"/>
<evidence type="ECO:0000313" key="5">
    <source>
        <dbReference type="EMBL" id="MBK6300536.1"/>
    </source>
</evidence>
<dbReference type="Pfam" id="PF08501">
    <property type="entry name" value="Shikimate_dh_N"/>
    <property type="match status" value="1"/>
</dbReference>
<feature type="domain" description="SDH C-terminal" evidence="4">
    <location>
        <begin position="238"/>
        <end position="268"/>
    </location>
</feature>
<sequence>MRSVVHNRCGVRGSPIEHSLSPVLHRAAYRALGLGDWSYDRIRVEADELATHVAALDETWRGLSLTMPLKEAAFDVVHTASDLAVQVGAINTLVRDEAGWSGHNTDVYGIVEALREAGVGHVRSAVLVGAGATARSALAALADLGAAQVSFMVRDAVRPGTLAFARDLGLDAVTVPMGHWPYGTDVIVSTIPATAYAGLLGALPEAHPGSAVLDCVYGDGPSPLLGVAQEIGYAVVGGTDMLLHQAREQVRLMTSRDAPTEAMRAALLAAADV</sequence>
<dbReference type="Proteomes" id="UP000726105">
    <property type="component" value="Unassembled WGS sequence"/>
</dbReference>
<dbReference type="EMBL" id="JADIXZ010000004">
    <property type="protein sequence ID" value="MBK6300536.1"/>
    <property type="molecule type" value="Genomic_DNA"/>
</dbReference>
<evidence type="ECO:0000313" key="9">
    <source>
        <dbReference type="Proteomes" id="UP000726105"/>
    </source>
</evidence>
<dbReference type="Proteomes" id="UP000718281">
    <property type="component" value="Unassembled WGS sequence"/>
</dbReference>
<dbReference type="GO" id="GO:0004764">
    <property type="term" value="F:shikimate 3-dehydrogenase (NADP+) activity"/>
    <property type="evidence" value="ECO:0007669"/>
    <property type="project" value="UniProtKB-EC"/>
</dbReference>
<dbReference type="InterPro" id="IPR041121">
    <property type="entry name" value="SDH_C"/>
</dbReference>
<dbReference type="Pfam" id="PF18317">
    <property type="entry name" value="SDH_C"/>
    <property type="match status" value="1"/>
</dbReference>
<dbReference type="EMBL" id="JADJIB010000002">
    <property type="protein sequence ID" value="MBK7272889.1"/>
    <property type="molecule type" value="Genomic_DNA"/>
</dbReference>
<dbReference type="GO" id="GO:0050661">
    <property type="term" value="F:NADP binding"/>
    <property type="evidence" value="ECO:0007669"/>
    <property type="project" value="TreeGrafter"/>
</dbReference>
<dbReference type="GO" id="GO:0019632">
    <property type="term" value="P:shikimate metabolic process"/>
    <property type="evidence" value="ECO:0007669"/>
    <property type="project" value="TreeGrafter"/>
</dbReference>
<dbReference type="InterPro" id="IPR013708">
    <property type="entry name" value="Shikimate_DH-bd_N"/>
</dbReference>
<dbReference type="Gene3D" id="3.40.50.720">
    <property type="entry name" value="NAD(P)-binding Rossmann-like Domain"/>
    <property type="match status" value="1"/>
</dbReference>
<proteinExistence type="predicted"/>
<dbReference type="GO" id="GO:0005829">
    <property type="term" value="C:cytosol"/>
    <property type="evidence" value="ECO:0007669"/>
    <property type="project" value="TreeGrafter"/>
</dbReference>
<dbReference type="SUPFAM" id="SSF53223">
    <property type="entry name" value="Aminoacid dehydrogenase-like, N-terminal domain"/>
    <property type="match status" value="1"/>
</dbReference>
<evidence type="ECO:0000256" key="1">
    <source>
        <dbReference type="ARBA" id="ARBA00004871"/>
    </source>
</evidence>
<dbReference type="NCBIfam" id="NF001311">
    <property type="entry name" value="PRK00258.1-3"/>
    <property type="match status" value="1"/>
</dbReference>
<evidence type="ECO:0000313" key="8">
    <source>
        <dbReference type="Proteomes" id="UP000718281"/>
    </source>
</evidence>
<comment type="pathway">
    <text evidence="1">Metabolic intermediate biosynthesis; chorismate biosynthesis; chorismate from D-erythrose 4-phosphate and phosphoenolpyruvate: step 4/7.</text>
</comment>
<dbReference type="SUPFAM" id="SSF51735">
    <property type="entry name" value="NAD(P)-binding Rossmann-fold domains"/>
    <property type="match status" value="1"/>
</dbReference>
<organism evidence="5 8">
    <name type="scientific">Candidatus Phosphoribacter hodrii</name>
    <dbReference type="NCBI Taxonomy" id="2953743"/>
    <lineage>
        <taxon>Bacteria</taxon>
        <taxon>Bacillati</taxon>
        <taxon>Actinomycetota</taxon>
        <taxon>Actinomycetes</taxon>
        <taxon>Micrococcales</taxon>
        <taxon>Dermatophilaceae</taxon>
        <taxon>Candidatus Phosphoribacter</taxon>
    </lineage>
</organism>
<evidence type="ECO:0000313" key="7">
    <source>
        <dbReference type="EMBL" id="MBL0004744.1"/>
    </source>
</evidence>
<accession>A0A934X3T1</accession>
<keyword evidence="2" id="KW-0028">Amino-acid biosynthesis</keyword>
<evidence type="ECO:0000259" key="3">
    <source>
        <dbReference type="Pfam" id="PF08501"/>
    </source>
</evidence>
<dbReference type="InterPro" id="IPR046346">
    <property type="entry name" value="Aminoacid_DH-like_N_sf"/>
</dbReference>
<protein>
    <submittedName>
        <fullName evidence="5">Shikimate dehydrogenase</fullName>
        <ecNumber evidence="5">1.1.1.25</ecNumber>
    </submittedName>
</protein>
<feature type="domain" description="Shikimate dehydrogenase substrate binding N-terminal" evidence="3">
    <location>
        <begin position="11"/>
        <end position="93"/>
    </location>
</feature>
<keyword evidence="5" id="KW-0560">Oxidoreductase</keyword>
<dbReference type="PANTHER" id="PTHR21089">
    <property type="entry name" value="SHIKIMATE DEHYDROGENASE"/>
    <property type="match status" value="1"/>
</dbReference>
<gene>
    <name evidence="5" type="ORF">IPF40_05610</name>
    <name evidence="6" type="ORF">IPI13_06840</name>
    <name evidence="7" type="ORF">IPP00_12430</name>
</gene>
<dbReference type="InterPro" id="IPR036291">
    <property type="entry name" value="NAD(P)-bd_dom_sf"/>
</dbReference>
<dbReference type="PANTHER" id="PTHR21089:SF1">
    <property type="entry name" value="BIFUNCTIONAL 3-DEHYDROQUINATE DEHYDRATASE_SHIKIMATE DEHYDROGENASE, CHLOROPLASTIC"/>
    <property type="match status" value="1"/>
</dbReference>
<dbReference type="EC" id="1.1.1.25" evidence="5"/>
<name>A0A934X3T1_9MICO</name>
<dbReference type="EMBL" id="JADKGK010000022">
    <property type="protein sequence ID" value="MBL0004744.1"/>
    <property type="molecule type" value="Genomic_DNA"/>
</dbReference>
<evidence type="ECO:0000256" key="2">
    <source>
        <dbReference type="ARBA" id="ARBA00023141"/>
    </source>
</evidence>
<dbReference type="GO" id="GO:0009073">
    <property type="term" value="P:aromatic amino acid family biosynthetic process"/>
    <property type="evidence" value="ECO:0007669"/>
    <property type="project" value="UniProtKB-KW"/>
</dbReference>
<reference evidence="8 9" key="1">
    <citation type="submission" date="2020-10" db="EMBL/GenBank/DDBJ databases">
        <title>Connecting structure to function with the recovery of over 1000 high-quality activated sludge metagenome-assembled genomes encoding full-length rRNA genes using long-read sequencing.</title>
        <authorList>
            <person name="Singleton C.M."/>
            <person name="Petriglieri F."/>
            <person name="Kristensen J.M."/>
            <person name="Kirkegaard R.H."/>
            <person name="Michaelsen T.Y."/>
            <person name="Andersen M.H."/>
            <person name="Karst S.M."/>
            <person name="Dueholm M.S."/>
            <person name="Nielsen P.H."/>
            <person name="Albertsen M."/>
        </authorList>
    </citation>
    <scope>NUCLEOTIDE SEQUENCE [LARGE SCALE GENOMIC DNA]</scope>
    <source>
        <strain evidence="5">AalE_18-Q3-R2-46_BAT3C.188</strain>
        <strain evidence="6">Ega_18-Q3-R5-49_MAXAC.001</strain>
        <strain evidence="7">Ribe_18-Q3-R11-54_MAXAC.001</strain>
    </source>
</reference>
<dbReference type="GO" id="GO:0009423">
    <property type="term" value="P:chorismate biosynthetic process"/>
    <property type="evidence" value="ECO:0007669"/>
    <property type="project" value="TreeGrafter"/>
</dbReference>
<comment type="caution">
    <text evidence="5">The sequence shown here is derived from an EMBL/GenBank/DDBJ whole genome shotgun (WGS) entry which is preliminary data.</text>
</comment>
<evidence type="ECO:0000259" key="4">
    <source>
        <dbReference type="Pfam" id="PF18317"/>
    </source>
</evidence>